<evidence type="ECO:0000313" key="3">
    <source>
        <dbReference type="EMBL" id="MDL5044431.1"/>
    </source>
</evidence>
<feature type="compositionally biased region" description="Polar residues" evidence="1">
    <location>
        <begin position="1"/>
        <end position="22"/>
    </location>
</feature>
<feature type="region of interest" description="Disordered" evidence="1">
    <location>
        <begin position="1"/>
        <end position="36"/>
    </location>
</feature>
<name>A0ABT7LUX2_9STRE</name>
<evidence type="ECO:0000259" key="2">
    <source>
        <dbReference type="Pfam" id="PF08428"/>
    </source>
</evidence>
<dbReference type="InterPro" id="IPR012706">
    <property type="entry name" value="Rib_alpha_Esp_rpt"/>
</dbReference>
<reference evidence="3 4" key="1">
    <citation type="submission" date="2023-06" db="EMBL/GenBank/DDBJ databases">
        <title>A potential novel species of Streptococcus isolated from human milk sample.</title>
        <authorList>
            <person name="Nguyen H.V."/>
            <person name="Trinh A.T.V."/>
            <person name="Hoang A.T.L."/>
            <person name="Bui L.N.H."/>
            <person name="Tran Q.T.L."/>
            <person name="Trinh T."/>
        </authorList>
    </citation>
    <scope>NUCLEOTIDE SEQUENCE [LARGE SCALE GENOMIC DNA]</scope>
    <source>
        <strain evidence="3 4">VTCC 12812</strain>
    </source>
</reference>
<proteinExistence type="predicted"/>
<dbReference type="EMBL" id="JASUZV010000028">
    <property type="protein sequence ID" value="MDL5044431.1"/>
    <property type="molecule type" value="Genomic_DNA"/>
</dbReference>
<feature type="domain" description="Rib" evidence="2">
    <location>
        <begin position="3"/>
        <end position="36"/>
    </location>
</feature>
<evidence type="ECO:0000313" key="4">
    <source>
        <dbReference type="Proteomes" id="UP001529255"/>
    </source>
</evidence>
<comment type="caution">
    <text evidence="3">The sequence shown here is derived from an EMBL/GenBank/DDBJ whole genome shotgun (WGS) entry which is preliminary data.</text>
</comment>
<sequence length="36" mass="3808">MGNVSSLPNGTTYAYKTPVDTTTEGEKDATVVVTYP</sequence>
<keyword evidence="4" id="KW-1185">Reference proteome</keyword>
<organism evidence="3 4">
    <name type="scientific">Streptococcus raffinosi</name>
    <dbReference type="NCBI Taxonomy" id="3053355"/>
    <lineage>
        <taxon>Bacteria</taxon>
        <taxon>Bacillati</taxon>
        <taxon>Bacillota</taxon>
        <taxon>Bacilli</taxon>
        <taxon>Lactobacillales</taxon>
        <taxon>Streptococcaceae</taxon>
        <taxon>Streptococcus</taxon>
    </lineage>
</organism>
<feature type="non-terminal residue" evidence="3">
    <location>
        <position position="36"/>
    </location>
</feature>
<dbReference type="Pfam" id="PF08428">
    <property type="entry name" value="Rib"/>
    <property type="match status" value="1"/>
</dbReference>
<dbReference type="InterPro" id="IPR059115">
    <property type="entry name" value="Rib"/>
</dbReference>
<gene>
    <name evidence="3" type="ORF">QRD39_10115</name>
</gene>
<accession>A0ABT7LUX2</accession>
<evidence type="ECO:0000256" key="1">
    <source>
        <dbReference type="SAM" id="MobiDB-lite"/>
    </source>
</evidence>
<dbReference type="Proteomes" id="UP001529255">
    <property type="component" value="Unassembled WGS sequence"/>
</dbReference>
<dbReference type="NCBIfam" id="TIGR02331">
    <property type="entry name" value="rib_alpha"/>
    <property type="match status" value="1"/>
</dbReference>
<protein>
    <submittedName>
        <fullName evidence="3">Rib/alpha-like domain-containing protein</fullName>
    </submittedName>
</protein>